<feature type="compositionally biased region" description="Pro residues" evidence="2">
    <location>
        <begin position="918"/>
        <end position="931"/>
    </location>
</feature>
<feature type="region of interest" description="Disordered" evidence="2">
    <location>
        <begin position="270"/>
        <end position="306"/>
    </location>
</feature>
<keyword evidence="1" id="KW-0175">Coiled coil</keyword>
<feature type="region of interest" description="Disordered" evidence="2">
    <location>
        <begin position="915"/>
        <end position="954"/>
    </location>
</feature>
<dbReference type="EMBL" id="JASVWF010000007">
    <property type="protein sequence ID" value="MDL5159499.1"/>
    <property type="molecule type" value="Genomic_DNA"/>
</dbReference>
<organism evidence="3 4">
    <name type="scientific">Actinomycetospora termitidis</name>
    <dbReference type="NCBI Taxonomy" id="3053470"/>
    <lineage>
        <taxon>Bacteria</taxon>
        <taxon>Bacillati</taxon>
        <taxon>Actinomycetota</taxon>
        <taxon>Actinomycetes</taxon>
        <taxon>Pseudonocardiales</taxon>
        <taxon>Pseudonocardiaceae</taxon>
        <taxon>Actinomycetospora</taxon>
    </lineage>
</organism>
<evidence type="ECO:0000313" key="4">
    <source>
        <dbReference type="Proteomes" id="UP001231924"/>
    </source>
</evidence>
<dbReference type="Proteomes" id="UP001231924">
    <property type="component" value="Unassembled WGS sequence"/>
</dbReference>
<evidence type="ECO:0000313" key="3">
    <source>
        <dbReference type="EMBL" id="MDL5159499.1"/>
    </source>
</evidence>
<dbReference type="PANTHER" id="PTHR41259">
    <property type="entry name" value="DOUBLE-STRAND BREAK REPAIR RAD50 ATPASE, PUTATIVE-RELATED"/>
    <property type="match status" value="1"/>
</dbReference>
<feature type="coiled-coil region" evidence="1">
    <location>
        <begin position="232"/>
        <end position="266"/>
    </location>
</feature>
<name>A0ABT7MFQ7_9PSEU</name>
<dbReference type="PANTHER" id="PTHR41259:SF1">
    <property type="entry name" value="DOUBLE-STRAND BREAK REPAIR RAD50 ATPASE, PUTATIVE-RELATED"/>
    <property type="match status" value="1"/>
</dbReference>
<accession>A0ABT7MFQ7</accession>
<evidence type="ECO:0008006" key="5">
    <source>
        <dbReference type="Google" id="ProtNLM"/>
    </source>
</evidence>
<comment type="caution">
    <text evidence="3">The sequence shown here is derived from an EMBL/GenBank/DDBJ whole genome shotgun (WGS) entry which is preliminary data.</text>
</comment>
<feature type="region of interest" description="Disordered" evidence="2">
    <location>
        <begin position="551"/>
        <end position="594"/>
    </location>
</feature>
<protein>
    <recommendedName>
        <fullName evidence="5">DNA repair exonuclease SbcCD ATPase subunit</fullName>
    </recommendedName>
</protein>
<sequence length="954" mass="100586">MRLLRIRLRDFRGVHDREVRLAESGVTVLEGENEVGKTSTVAALDLLVDFRDDSKASPVRAAAPAGRDAGPEVEAEFVSGPYHVVYRKRWLRRRLTELTVLTPSPEQLAGREAHDRLLAILDETMDRSLWLALRVEQHTPLGQADLGGHDALSRALDLAAAGAGGEGAGPAADAAAEGLVERALAEVRRYHGGHGRPVGPLREAGERTTAAREEVDRAAAAVTEVERDVDLRAELDREAAGLAEERRAQNDRVRELEDRWSALQARRQEVATSAERAEHARERAGRATERQDARAALVTATTSARDAAARAEQVLAGLETRDGARRDDLAERRAAADAARAASDTATAAARAAADALTTARDRAELAVLRGRLRRAGTAEEARREAARAAGGPCADATAVERLEGLDREVVAAEAELTAGAATVEVTGLAAGATVTVDGTEHAVAEGATTTLPVADPVTVGVPGAVRVTVRPGRDGAAARRRVADARAARDELCSTLGVADPAAARAALRAAGEAAARVRELAAVVERELDGRTLDDVRAAIAALVERLPAEADPGPATPPRRRGARRAAPDEPGLFEEAGLLDDPADDPEPEDLEPLRLEAVRTLDAADAAHRAAREAENAWRRTDEAAVAAGTEVAGARTALAVARSEADRRSAELADARAEQPDDALAAAATEALARARRHEADHEQRAAALDADDPTTVEALYTTAKRAVEALVARTTDVDRRRAEVTGRLQVAGGEGRHDRLAAARAELAAAERQHAAVTRRAAAATRLHDTLARRRDEVRRAYVAPFRREVERLARIVFGPSLTLEVDPSLRIVTRTLNGVTVPFDALSTGAKEQLGLCARLAVAALVDAEDGVPVLIDDALGHSDPGRLERLAAVFGAAAAGSSHQVVVLTCTPARYRGIGAARTVTLDPSYPPPEAVPAPPTEPAGSPESAGPTGDPVPDAWSEVG</sequence>
<evidence type="ECO:0000256" key="1">
    <source>
        <dbReference type="SAM" id="Coils"/>
    </source>
</evidence>
<feature type="region of interest" description="Disordered" evidence="2">
    <location>
        <begin position="191"/>
        <end position="211"/>
    </location>
</feature>
<proteinExistence type="predicted"/>
<dbReference type="Gene3D" id="3.40.50.300">
    <property type="entry name" value="P-loop containing nucleotide triphosphate hydrolases"/>
    <property type="match status" value="2"/>
</dbReference>
<evidence type="ECO:0000256" key="2">
    <source>
        <dbReference type="SAM" id="MobiDB-lite"/>
    </source>
</evidence>
<reference evidence="3 4" key="1">
    <citation type="submission" date="2023-06" db="EMBL/GenBank/DDBJ databases">
        <title>Actinomycetospora Odt1-22.</title>
        <authorList>
            <person name="Supong K."/>
        </authorList>
    </citation>
    <scope>NUCLEOTIDE SEQUENCE [LARGE SCALE GENOMIC DNA]</scope>
    <source>
        <strain evidence="3 4">Odt1-22</strain>
    </source>
</reference>
<dbReference type="RefSeq" id="WP_286056093.1">
    <property type="nucleotide sequence ID" value="NZ_JASVWF010000007.1"/>
</dbReference>
<dbReference type="InterPro" id="IPR027417">
    <property type="entry name" value="P-loop_NTPase"/>
</dbReference>
<keyword evidence="4" id="KW-1185">Reference proteome</keyword>
<gene>
    <name evidence="3" type="ORF">QRT03_26260</name>
</gene>
<feature type="compositionally biased region" description="Basic and acidic residues" evidence="2">
    <location>
        <begin position="275"/>
        <end position="293"/>
    </location>
</feature>
<feature type="compositionally biased region" description="Acidic residues" evidence="2">
    <location>
        <begin position="581"/>
        <end position="594"/>
    </location>
</feature>
<dbReference type="SUPFAM" id="SSF52540">
    <property type="entry name" value="P-loop containing nucleoside triphosphate hydrolases"/>
    <property type="match status" value="1"/>
</dbReference>